<evidence type="ECO:0000256" key="3">
    <source>
        <dbReference type="ARBA" id="ARBA00022840"/>
    </source>
</evidence>
<gene>
    <name evidence="5" type="ORF">ACIBP5_37740</name>
</gene>
<dbReference type="InterPro" id="IPR027417">
    <property type="entry name" value="P-loop_NTPase"/>
</dbReference>
<organism evidence="5 6">
    <name type="scientific">Nonomuraea indica</name>
    <dbReference type="NCBI Taxonomy" id="1581193"/>
    <lineage>
        <taxon>Bacteria</taxon>
        <taxon>Bacillati</taxon>
        <taxon>Actinomycetota</taxon>
        <taxon>Actinomycetes</taxon>
        <taxon>Streptosporangiales</taxon>
        <taxon>Streptosporangiaceae</taxon>
        <taxon>Nonomuraea</taxon>
    </lineage>
</organism>
<dbReference type="Gene3D" id="3.40.50.300">
    <property type="entry name" value="P-loop containing nucleotide triphosphate hydrolases"/>
    <property type="match status" value="1"/>
</dbReference>
<protein>
    <submittedName>
        <fullName evidence="5">ABC transporter ATP-binding protein</fullName>
    </submittedName>
</protein>
<dbReference type="Pfam" id="PF08402">
    <property type="entry name" value="TOBE_2"/>
    <property type="match status" value="1"/>
</dbReference>
<dbReference type="EMBL" id="JBITMB010000017">
    <property type="protein sequence ID" value="MFI7445746.1"/>
    <property type="molecule type" value="Genomic_DNA"/>
</dbReference>
<evidence type="ECO:0000313" key="6">
    <source>
        <dbReference type="Proteomes" id="UP001612928"/>
    </source>
</evidence>
<dbReference type="PANTHER" id="PTHR42781:SF4">
    <property type="entry name" value="SPERMIDINE_PUTRESCINE IMPORT ATP-BINDING PROTEIN POTA"/>
    <property type="match status" value="1"/>
</dbReference>
<keyword evidence="3 5" id="KW-0067">ATP-binding</keyword>
<dbReference type="SMART" id="SM00382">
    <property type="entry name" value="AAA"/>
    <property type="match status" value="1"/>
</dbReference>
<evidence type="ECO:0000313" key="5">
    <source>
        <dbReference type="EMBL" id="MFI7445746.1"/>
    </source>
</evidence>
<reference evidence="5 6" key="1">
    <citation type="submission" date="2024-10" db="EMBL/GenBank/DDBJ databases">
        <title>The Natural Products Discovery Center: Release of the First 8490 Sequenced Strains for Exploring Actinobacteria Biosynthetic Diversity.</title>
        <authorList>
            <person name="Kalkreuter E."/>
            <person name="Kautsar S.A."/>
            <person name="Yang D."/>
            <person name="Bader C.D."/>
            <person name="Teijaro C.N."/>
            <person name="Fluegel L."/>
            <person name="Davis C.M."/>
            <person name="Simpson J.R."/>
            <person name="Lauterbach L."/>
            <person name="Steele A.D."/>
            <person name="Gui C."/>
            <person name="Meng S."/>
            <person name="Li G."/>
            <person name="Viehrig K."/>
            <person name="Ye F."/>
            <person name="Su P."/>
            <person name="Kiefer A.F."/>
            <person name="Nichols A."/>
            <person name="Cepeda A.J."/>
            <person name="Yan W."/>
            <person name="Fan B."/>
            <person name="Jiang Y."/>
            <person name="Adhikari A."/>
            <person name="Zheng C.-J."/>
            <person name="Schuster L."/>
            <person name="Cowan T.M."/>
            <person name="Smanski M.J."/>
            <person name="Chevrette M.G."/>
            <person name="De Carvalho L.P.S."/>
            <person name="Shen B."/>
        </authorList>
    </citation>
    <scope>NUCLEOTIDE SEQUENCE [LARGE SCALE GENOMIC DNA]</scope>
    <source>
        <strain evidence="5 6">NPDC049503</strain>
    </source>
</reference>
<dbReference type="SUPFAM" id="SSF50331">
    <property type="entry name" value="MOP-like"/>
    <property type="match status" value="1"/>
</dbReference>
<accession>A0ABW8AG69</accession>
<sequence length="410" mass="42913">MLKIDGVTRRFGDVTALDGVSLEIGQGEFFALLGPSGCGKTTLLRIIAGFETPDSGTVTLDGDDLLAAPPNRRPISLMFQSYALFPHMTVARNVAYGLEQEKLPRQEIRKRVGEVLETVGLAEHGDRRPAQLSGGQRQRVALARSIVKRPRLLLLDEPLSALDKKVRADMQLELKRLQHEVGITFVVVTHDQEEAMSLADRIAVFHNGRVCQVDEPVALYERPRTPFVAGFVGASNLFEGTAGEGGGLSAGGFGVLPGTPLPDVVAGVEALLCVRPENITLTDADTDVPAADAAEVADDADAADADAADADAADADVADADVADVADVAGEDGRAGDSVGVGEGGGDGLLRGSVLDVSFYGGVSHLSIDVPGHPKPVLVAVQGADAVRPGAKVRLDWDAGDAVVIPRDTR</sequence>
<dbReference type="PROSITE" id="PS50893">
    <property type="entry name" value="ABC_TRANSPORTER_2"/>
    <property type="match status" value="1"/>
</dbReference>
<dbReference type="Gene3D" id="2.40.50.100">
    <property type="match status" value="1"/>
</dbReference>
<keyword evidence="2" id="KW-0547">Nucleotide-binding</keyword>
<name>A0ABW8AG69_9ACTN</name>
<keyword evidence="6" id="KW-1185">Reference proteome</keyword>
<dbReference type="InterPro" id="IPR050093">
    <property type="entry name" value="ABC_SmlMolc_Importer"/>
</dbReference>
<comment type="caution">
    <text evidence="5">The sequence shown here is derived from an EMBL/GenBank/DDBJ whole genome shotgun (WGS) entry which is preliminary data.</text>
</comment>
<dbReference type="RefSeq" id="WP_397026230.1">
    <property type="nucleotide sequence ID" value="NZ_JBITMB010000017.1"/>
</dbReference>
<dbReference type="SUPFAM" id="SSF52540">
    <property type="entry name" value="P-loop containing nucleoside triphosphate hydrolases"/>
    <property type="match status" value="1"/>
</dbReference>
<keyword evidence="1" id="KW-0813">Transport</keyword>
<proteinExistence type="predicted"/>
<dbReference type="InterPro" id="IPR013611">
    <property type="entry name" value="Transp-assoc_OB_typ2"/>
</dbReference>
<dbReference type="Proteomes" id="UP001612928">
    <property type="component" value="Unassembled WGS sequence"/>
</dbReference>
<dbReference type="InterPro" id="IPR017871">
    <property type="entry name" value="ABC_transporter-like_CS"/>
</dbReference>
<dbReference type="PROSITE" id="PS00211">
    <property type="entry name" value="ABC_TRANSPORTER_1"/>
    <property type="match status" value="1"/>
</dbReference>
<evidence type="ECO:0000259" key="4">
    <source>
        <dbReference type="PROSITE" id="PS50893"/>
    </source>
</evidence>
<dbReference type="PANTHER" id="PTHR42781">
    <property type="entry name" value="SPERMIDINE/PUTRESCINE IMPORT ATP-BINDING PROTEIN POTA"/>
    <property type="match status" value="1"/>
</dbReference>
<feature type="domain" description="ABC transporter" evidence="4">
    <location>
        <begin position="2"/>
        <end position="232"/>
    </location>
</feature>
<dbReference type="InterPro" id="IPR008995">
    <property type="entry name" value="Mo/tungstate-bd_C_term_dom"/>
</dbReference>
<dbReference type="InterPro" id="IPR003439">
    <property type="entry name" value="ABC_transporter-like_ATP-bd"/>
</dbReference>
<dbReference type="Pfam" id="PF00005">
    <property type="entry name" value="ABC_tran"/>
    <property type="match status" value="1"/>
</dbReference>
<evidence type="ECO:0000256" key="1">
    <source>
        <dbReference type="ARBA" id="ARBA00022448"/>
    </source>
</evidence>
<dbReference type="InterPro" id="IPR003593">
    <property type="entry name" value="AAA+_ATPase"/>
</dbReference>
<dbReference type="GO" id="GO:0005524">
    <property type="term" value="F:ATP binding"/>
    <property type="evidence" value="ECO:0007669"/>
    <property type="project" value="UniProtKB-KW"/>
</dbReference>
<evidence type="ECO:0000256" key="2">
    <source>
        <dbReference type="ARBA" id="ARBA00022741"/>
    </source>
</evidence>